<sequence>MVNLFKKFVLRDLVLEVKDIRSLELLKNVHSEYLPWTGASIHPTALLYVLNDISIHRRKHIVECGSGISTIYVAGLIKGLNADIKFQSIDHDENWLSILSEHLQKNDLQDQVELIHAPLTHSEYCLDQSYEWYDTAVLDREISKEPIDLLFVDGPPAKKRECDYSRYPALAYFRSSLAENHVVILDDACRKGEMETASKWEKEFGLKFKQEILKGDILISETGGQYNVL</sequence>
<dbReference type="RefSeq" id="WP_101072157.1">
    <property type="nucleotide sequence ID" value="NZ_PISP01000001.1"/>
</dbReference>
<dbReference type="SUPFAM" id="SSF53335">
    <property type="entry name" value="S-adenosyl-L-methionine-dependent methyltransferases"/>
    <property type="match status" value="1"/>
</dbReference>
<dbReference type="OrthoDB" id="9795498at2"/>
<reference evidence="1 2" key="1">
    <citation type="submission" date="2017-11" db="EMBL/GenBank/DDBJ databases">
        <title>Rhodohalobacter 15182 sp. nov., isolated from a salt lake.</title>
        <authorList>
            <person name="Han S."/>
        </authorList>
    </citation>
    <scope>NUCLEOTIDE SEQUENCE [LARGE SCALE GENOMIC DNA]</scope>
    <source>
        <strain evidence="1 2">15182</strain>
    </source>
</reference>
<accession>A0A2N0VL39</accession>
<dbReference type="Pfam" id="PF13578">
    <property type="entry name" value="Methyltransf_24"/>
    <property type="match status" value="1"/>
</dbReference>
<evidence type="ECO:0000313" key="2">
    <source>
        <dbReference type="Proteomes" id="UP000233398"/>
    </source>
</evidence>
<evidence type="ECO:0008006" key="3">
    <source>
        <dbReference type="Google" id="ProtNLM"/>
    </source>
</evidence>
<dbReference type="AlphaFoldDB" id="A0A2N0VL39"/>
<name>A0A2N0VL39_9BACT</name>
<comment type="caution">
    <text evidence="1">The sequence shown here is derived from an EMBL/GenBank/DDBJ whole genome shotgun (WGS) entry which is preliminary data.</text>
</comment>
<proteinExistence type="predicted"/>
<keyword evidence="2" id="KW-1185">Reference proteome</keyword>
<evidence type="ECO:0000313" key="1">
    <source>
        <dbReference type="EMBL" id="PKD44869.1"/>
    </source>
</evidence>
<dbReference type="InterPro" id="IPR029063">
    <property type="entry name" value="SAM-dependent_MTases_sf"/>
</dbReference>
<dbReference type="EMBL" id="PISP01000001">
    <property type="protein sequence ID" value="PKD44869.1"/>
    <property type="molecule type" value="Genomic_DNA"/>
</dbReference>
<dbReference type="Gene3D" id="3.40.50.150">
    <property type="entry name" value="Vaccinia Virus protein VP39"/>
    <property type="match status" value="1"/>
</dbReference>
<gene>
    <name evidence="1" type="ORF">CWD77_05260</name>
</gene>
<organism evidence="1 2">
    <name type="scientific">Rhodohalobacter barkolensis</name>
    <dbReference type="NCBI Taxonomy" id="2053187"/>
    <lineage>
        <taxon>Bacteria</taxon>
        <taxon>Pseudomonadati</taxon>
        <taxon>Balneolota</taxon>
        <taxon>Balneolia</taxon>
        <taxon>Balneolales</taxon>
        <taxon>Balneolaceae</taxon>
        <taxon>Rhodohalobacter</taxon>
    </lineage>
</organism>
<dbReference type="Proteomes" id="UP000233398">
    <property type="component" value="Unassembled WGS sequence"/>
</dbReference>
<protein>
    <recommendedName>
        <fullName evidence="3">Class I SAM-dependent methyltransferase</fullName>
    </recommendedName>
</protein>